<keyword evidence="2" id="KW-1003">Cell membrane</keyword>
<feature type="transmembrane region" description="Helical" evidence="6">
    <location>
        <begin position="42"/>
        <end position="63"/>
    </location>
</feature>
<evidence type="ECO:0000313" key="8">
    <source>
        <dbReference type="Proteomes" id="UP000219467"/>
    </source>
</evidence>
<keyword evidence="8" id="KW-1185">Reference proteome</keyword>
<feature type="transmembrane region" description="Helical" evidence="6">
    <location>
        <begin position="70"/>
        <end position="90"/>
    </location>
</feature>
<feature type="transmembrane region" description="Helical" evidence="6">
    <location>
        <begin position="145"/>
        <end position="165"/>
    </location>
</feature>
<dbReference type="GO" id="GO:0005886">
    <property type="term" value="C:plasma membrane"/>
    <property type="evidence" value="ECO:0007669"/>
    <property type="project" value="UniProtKB-SubCell"/>
</dbReference>
<proteinExistence type="predicted"/>
<name>A0A285CWF9_9RHOB</name>
<keyword evidence="4 6" id="KW-1133">Transmembrane helix</keyword>
<keyword evidence="3 6" id="KW-0812">Transmembrane</keyword>
<evidence type="ECO:0000256" key="2">
    <source>
        <dbReference type="ARBA" id="ARBA00022475"/>
    </source>
</evidence>
<dbReference type="AlphaFoldDB" id="A0A285CWF9"/>
<dbReference type="Proteomes" id="UP000219467">
    <property type="component" value="Unassembled WGS sequence"/>
</dbReference>
<dbReference type="Pfam" id="PF01810">
    <property type="entry name" value="LysE"/>
    <property type="match status" value="1"/>
</dbReference>
<sequence>MLAAFAAAWFIHLLAAMSPGPATLMTARTGMTEGLRAGVPLSVGIAVGALTWAAAALSGLALLFELAPALLATLKIGGALYLIWVAVQMWRDADRPFEIGTAPQAPRSAGSAFRRGLFVQYANPKAALFFSAVFVGTIPPDAPGWAIALMLVAIFVNELVWNLIVARVFSFERARSGYISLKSVIDRSFGGLLGALGLKLAAF</sequence>
<comment type="subcellular location">
    <subcellularLocation>
        <location evidence="1">Cell membrane</location>
        <topology evidence="1">Multi-pass membrane protein</topology>
    </subcellularLocation>
</comment>
<evidence type="ECO:0000256" key="6">
    <source>
        <dbReference type="SAM" id="Phobius"/>
    </source>
</evidence>
<dbReference type="InterPro" id="IPR001123">
    <property type="entry name" value="LeuE-type"/>
</dbReference>
<evidence type="ECO:0000256" key="5">
    <source>
        <dbReference type="ARBA" id="ARBA00023136"/>
    </source>
</evidence>
<evidence type="ECO:0000256" key="3">
    <source>
        <dbReference type="ARBA" id="ARBA00022692"/>
    </source>
</evidence>
<evidence type="ECO:0000313" key="7">
    <source>
        <dbReference type="EMBL" id="SNX71882.1"/>
    </source>
</evidence>
<accession>A0A285CWF9</accession>
<gene>
    <name evidence="7" type="ORF">SAMN05878503_11114</name>
</gene>
<protein>
    <submittedName>
        <fullName evidence="7">Threonine/homoserine/homoserine lactone efflux protein</fullName>
    </submittedName>
</protein>
<evidence type="ECO:0000256" key="4">
    <source>
        <dbReference type="ARBA" id="ARBA00022989"/>
    </source>
</evidence>
<dbReference type="GO" id="GO:0015171">
    <property type="term" value="F:amino acid transmembrane transporter activity"/>
    <property type="evidence" value="ECO:0007669"/>
    <property type="project" value="TreeGrafter"/>
</dbReference>
<dbReference type="PANTHER" id="PTHR30086:SF19">
    <property type="entry name" value="THREONINE EFFLUX PROTEIN"/>
    <property type="match status" value="1"/>
</dbReference>
<keyword evidence="5 6" id="KW-0472">Membrane</keyword>
<dbReference type="PANTHER" id="PTHR30086">
    <property type="entry name" value="ARGININE EXPORTER PROTEIN ARGO"/>
    <property type="match status" value="1"/>
</dbReference>
<organism evidence="7 8">
    <name type="scientific">Cereibacter ovatus</name>
    <dbReference type="NCBI Taxonomy" id="439529"/>
    <lineage>
        <taxon>Bacteria</taxon>
        <taxon>Pseudomonadati</taxon>
        <taxon>Pseudomonadota</taxon>
        <taxon>Alphaproteobacteria</taxon>
        <taxon>Rhodobacterales</taxon>
        <taxon>Paracoccaceae</taxon>
        <taxon>Cereibacter</taxon>
    </lineage>
</organism>
<evidence type="ECO:0000256" key="1">
    <source>
        <dbReference type="ARBA" id="ARBA00004651"/>
    </source>
</evidence>
<reference evidence="8" key="1">
    <citation type="submission" date="2017-08" db="EMBL/GenBank/DDBJ databases">
        <authorList>
            <person name="Varghese N."/>
            <person name="Submissions S."/>
        </authorList>
    </citation>
    <scope>NUCLEOTIDE SEQUENCE [LARGE SCALE GENOMIC DNA]</scope>
    <source>
        <strain evidence="8">JA234</strain>
    </source>
</reference>
<dbReference type="EMBL" id="OAOQ01000011">
    <property type="protein sequence ID" value="SNX71882.1"/>
    <property type="molecule type" value="Genomic_DNA"/>
</dbReference>